<dbReference type="OrthoDB" id="9801056at2"/>
<dbReference type="RefSeq" id="WP_134763014.1">
    <property type="nucleotide sequence ID" value="NZ_SOZD01000004.1"/>
</dbReference>
<gene>
    <name evidence="4" type="primary">rfbG</name>
    <name evidence="4" type="ORF">E3C22_14130</name>
</gene>
<dbReference type="Gene3D" id="3.40.50.720">
    <property type="entry name" value="NAD(P)-binding Rossmann-like Domain"/>
    <property type="match status" value="1"/>
</dbReference>
<dbReference type="EMBL" id="SOZD01000004">
    <property type="protein sequence ID" value="TFF22134.1"/>
    <property type="molecule type" value="Genomic_DNA"/>
</dbReference>
<dbReference type="InterPro" id="IPR036291">
    <property type="entry name" value="NAD(P)-bd_dom_sf"/>
</dbReference>
<dbReference type="Proteomes" id="UP000298179">
    <property type="component" value="Unassembled WGS sequence"/>
</dbReference>
<dbReference type="Pfam" id="PF01370">
    <property type="entry name" value="Epimerase"/>
    <property type="match status" value="1"/>
</dbReference>
<sequence>MVVSGFWKGRRVLLTGHTGFKGAWLSLWLERLGAAVTAVALEPDTAPSLHAMLTPFAGQRQHLTDIRDLAALERIVAEARPEIVFHLAAEALVRRSYSDPVGTFGTNVMGTVNLLQALRRAPEAKAVVIVTTDKVYENDESGRPFEEKDRLGGKDPYSASKACAELVAASFRASFFAEGGPAIATARAGNVVGGGDFSADRLVPDFVRAVERGEPIRLRSPMAVRPWQHVVEPLAGYLMLAEALALRPSEAPEAVNFGPDPAQFASVATVAEALGRAFERPLPWLPAGGVHPPEARQLRLSSRLAAERLGWRPLLSLDETLAWTAEWYRAQSSGAAMRQVTEAQIAAYEALRRPRRVEAA</sequence>
<evidence type="ECO:0000313" key="5">
    <source>
        <dbReference type="Proteomes" id="UP000298179"/>
    </source>
</evidence>
<organism evidence="4 5">
    <name type="scientific">Jiella endophytica</name>
    <dbReference type="NCBI Taxonomy" id="2558362"/>
    <lineage>
        <taxon>Bacteria</taxon>
        <taxon>Pseudomonadati</taxon>
        <taxon>Pseudomonadota</taxon>
        <taxon>Alphaproteobacteria</taxon>
        <taxon>Hyphomicrobiales</taxon>
        <taxon>Aurantimonadaceae</taxon>
        <taxon>Jiella</taxon>
    </lineage>
</organism>
<dbReference type="PANTHER" id="PTHR43000">
    <property type="entry name" value="DTDP-D-GLUCOSE 4,6-DEHYDRATASE-RELATED"/>
    <property type="match status" value="1"/>
</dbReference>
<comment type="caution">
    <text evidence="4">The sequence shown here is derived from an EMBL/GenBank/DDBJ whole genome shotgun (WGS) entry which is preliminary data.</text>
</comment>
<reference evidence="4 5" key="1">
    <citation type="submission" date="2019-03" db="EMBL/GenBank/DDBJ databases">
        <title>Jiella endophytica sp. nov., a novel endophytic bacterium isolated from root of Ficus microcarpa Linn. f.</title>
        <authorList>
            <person name="Tuo L."/>
        </authorList>
    </citation>
    <scope>NUCLEOTIDE SEQUENCE [LARGE SCALE GENOMIC DNA]</scope>
    <source>
        <strain evidence="4 5">CBS5Q-3</strain>
    </source>
</reference>
<dbReference type="AlphaFoldDB" id="A0A4Y8RJL0"/>
<dbReference type="Gene3D" id="3.90.25.10">
    <property type="entry name" value="UDP-galactose 4-epimerase, domain 1"/>
    <property type="match status" value="1"/>
</dbReference>
<protein>
    <submittedName>
        <fullName evidence="4">CDP-glucose 4,6-dehydratase</fullName>
        <ecNumber evidence="4">4.2.1.45</ecNumber>
    </submittedName>
</protein>
<dbReference type="EC" id="4.2.1.45" evidence="4"/>
<evidence type="ECO:0000256" key="1">
    <source>
        <dbReference type="ARBA" id="ARBA00005125"/>
    </source>
</evidence>
<dbReference type="InterPro" id="IPR013445">
    <property type="entry name" value="CDP_4_6_deHydtase"/>
</dbReference>
<evidence type="ECO:0000259" key="3">
    <source>
        <dbReference type="Pfam" id="PF01370"/>
    </source>
</evidence>
<name>A0A4Y8RJL0_9HYPH</name>
<keyword evidence="5" id="KW-1185">Reference proteome</keyword>
<dbReference type="GO" id="GO:0047733">
    <property type="term" value="F:CDP-glucose 4,6-dehydratase activity"/>
    <property type="evidence" value="ECO:0007669"/>
    <property type="project" value="UniProtKB-EC"/>
</dbReference>
<keyword evidence="4" id="KW-0456">Lyase</keyword>
<accession>A0A4Y8RJL0</accession>
<proteinExistence type="inferred from homology"/>
<dbReference type="InterPro" id="IPR001509">
    <property type="entry name" value="Epimerase_deHydtase"/>
</dbReference>
<comment type="pathway">
    <text evidence="1">Bacterial outer membrane biogenesis; LPS O-antigen biosynthesis.</text>
</comment>
<feature type="domain" description="NAD-dependent epimerase/dehydratase" evidence="3">
    <location>
        <begin position="12"/>
        <end position="245"/>
    </location>
</feature>
<dbReference type="NCBIfam" id="TIGR02622">
    <property type="entry name" value="CDP_4_6_dhtase"/>
    <property type="match status" value="1"/>
</dbReference>
<evidence type="ECO:0000313" key="4">
    <source>
        <dbReference type="EMBL" id="TFF22134.1"/>
    </source>
</evidence>
<evidence type="ECO:0000256" key="2">
    <source>
        <dbReference type="ARBA" id="ARBA00007637"/>
    </source>
</evidence>
<dbReference type="SUPFAM" id="SSF51735">
    <property type="entry name" value="NAD(P)-binding Rossmann-fold domains"/>
    <property type="match status" value="1"/>
</dbReference>
<comment type="similarity">
    <text evidence="2">Belongs to the NAD(P)-dependent epimerase/dehydratase family.</text>
</comment>